<protein>
    <submittedName>
        <fullName evidence="1">HAD superfamily hydrolase</fullName>
    </submittedName>
</protein>
<keyword evidence="2" id="KW-1185">Reference proteome</keyword>
<dbReference type="OrthoDB" id="26932at2157"/>
<evidence type="ECO:0000313" key="2">
    <source>
        <dbReference type="Proteomes" id="UP000002654"/>
    </source>
</evidence>
<dbReference type="InterPro" id="IPR023214">
    <property type="entry name" value="HAD_sf"/>
</dbReference>
<dbReference type="Gene3D" id="3.40.50.1000">
    <property type="entry name" value="HAD superfamily/HAD-like"/>
    <property type="match status" value="1"/>
</dbReference>
<dbReference type="RefSeq" id="WP_014127385.1">
    <property type="nucleotide sequence ID" value="NC_016070.1"/>
</dbReference>
<dbReference type="Proteomes" id="UP000002654">
    <property type="component" value="Chromosome"/>
</dbReference>
<organism evidence="1 2">
    <name type="scientific">Thermoproteus tenax (strain ATCC 35583 / DSM 2078 / JCM 9277 / NBRC 100435 / Kra 1)</name>
    <dbReference type="NCBI Taxonomy" id="768679"/>
    <lineage>
        <taxon>Archaea</taxon>
        <taxon>Thermoproteota</taxon>
        <taxon>Thermoprotei</taxon>
        <taxon>Thermoproteales</taxon>
        <taxon>Thermoproteaceae</taxon>
        <taxon>Thermoproteus</taxon>
    </lineage>
</organism>
<keyword evidence="1" id="KW-0378">Hydrolase</keyword>
<dbReference type="GeneID" id="11262383"/>
<dbReference type="STRING" id="768679.TTX_1502"/>
<reference evidence="1 2" key="1">
    <citation type="journal article" date="2011" name="PLoS ONE">
        <title>The complete genome sequence of Thermoproteus tenax: a physiologically versatile member of the Crenarchaeota.</title>
        <authorList>
            <person name="Siebers B."/>
            <person name="Zaparty M."/>
            <person name="Raddatz G."/>
            <person name="Tjaden B."/>
            <person name="Albers S.V."/>
            <person name="Bell S.D."/>
            <person name="Blombach F."/>
            <person name="Kletzin A."/>
            <person name="Kyrpides N."/>
            <person name="Lanz C."/>
            <person name="Plagens A."/>
            <person name="Rampp M."/>
            <person name="Rosinus A."/>
            <person name="von Jan M."/>
            <person name="Makarova K.S."/>
            <person name="Klenk H.P."/>
            <person name="Schuster S.C."/>
            <person name="Hensel R."/>
        </authorList>
    </citation>
    <scope>NUCLEOTIDE SEQUENCE [LARGE SCALE GENOMIC DNA]</scope>
    <source>
        <strain evidence="2">ATCC 35583 / DSM 2078 / JCM 9277 / NBRC 100435 / Kra 1</strain>
    </source>
</reference>
<dbReference type="HOGENOM" id="CLU_093397_0_0_2"/>
<dbReference type="InterPro" id="IPR036412">
    <property type="entry name" value="HAD-like_sf"/>
</dbReference>
<dbReference type="GO" id="GO:0016787">
    <property type="term" value="F:hydrolase activity"/>
    <property type="evidence" value="ECO:0007669"/>
    <property type="project" value="UniProtKB-KW"/>
</dbReference>
<sequence>MTIALVDLDGTLIPLEAWDPVFYELSSIIASRAGVEPQDVWGLVKALHYQLMRRFDPKAFDWQYLFESVGSSLGIFDIPNIEDILLKYVDNFPVNEGAFELLRDLRSLGLSPVIATNGLYRYQHIVVERLGFSKYVDGVRTSDAYGCTKSCSRFFEGASLVIGDNPIFDVYFPKKFGVATIFIGEWNRAVRKYSELLGIDAGIVRPDYIAADLIEARAVVARFKAWERSAP</sequence>
<dbReference type="Gene3D" id="1.10.150.520">
    <property type="match status" value="1"/>
</dbReference>
<dbReference type="Pfam" id="PF00702">
    <property type="entry name" value="Hydrolase"/>
    <property type="match status" value="1"/>
</dbReference>
<dbReference type="AlphaFoldDB" id="G4RKN6"/>
<dbReference type="eggNOG" id="arCOG02291">
    <property type="taxonomic scope" value="Archaea"/>
</dbReference>
<proteinExistence type="predicted"/>
<dbReference type="SFLD" id="SFLDS00003">
    <property type="entry name" value="Haloacid_Dehalogenase"/>
    <property type="match status" value="1"/>
</dbReference>
<name>G4RKN6_THETK</name>
<dbReference type="PATRIC" id="fig|768679.9.peg.1523"/>
<dbReference type="SUPFAM" id="SSF56784">
    <property type="entry name" value="HAD-like"/>
    <property type="match status" value="1"/>
</dbReference>
<evidence type="ECO:0000313" key="1">
    <source>
        <dbReference type="EMBL" id="CCC82131.1"/>
    </source>
</evidence>
<gene>
    <name evidence="1" type="ordered locus">TTX_1502</name>
</gene>
<dbReference type="EMBL" id="FN869859">
    <property type="protein sequence ID" value="CCC82131.1"/>
    <property type="molecule type" value="Genomic_DNA"/>
</dbReference>
<dbReference type="PaxDb" id="768679-TTX_1502"/>
<accession>G4RKN6</accession>
<dbReference type="KEGG" id="ttn:TTX_1502"/>
<dbReference type="SFLD" id="SFLDG01129">
    <property type="entry name" value="C1.5:_HAD__Beta-PGM__Phosphata"/>
    <property type="match status" value="1"/>
</dbReference>